<dbReference type="InterPro" id="IPR046496">
    <property type="entry name" value="DUF6589"/>
</dbReference>
<dbReference type="GO" id="GO:0008270">
    <property type="term" value="F:zinc ion binding"/>
    <property type="evidence" value="ECO:0007669"/>
    <property type="project" value="UniProtKB-KW"/>
</dbReference>
<name>A0AA89C741_PINIB</name>
<organism evidence="6 7">
    <name type="scientific">Pinctada imbricata</name>
    <name type="common">Atlantic pearl-oyster</name>
    <name type="synonym">Pinctada martensii</name>
    <dbReference type="NCBI Taxonomy" id="66713"/>
    <lineage>
        <taxon>Eukaryota</taxon>
        <taxon>Metazoa</taxon>
        <taxon>Spiralia</taxon>
        <taxon>Lophotrochozoa</taxon>
        <taxon>Mollusca</taxon>
        <taxon>Bivalvia</taxon>
        <taxon>Autobranchia</taxon>
        <taxon>Pteriomorphia</taxon>
        <taxon>Pterioida</taxon>
        <taxon>Pterioidea</taxon>
        <taxon>Pteriidae</taxon>
        <taxon>Pinctada</taxon>
    </lineage>
</organism>
<evidence type="ECO:0000256" key="2">
    <source>
        <dbReference type="ARBA" id="ARBA00022771"/>
    </source>
</evidence>
<evidence type="ECO:0000256" key="3">
    <source>
        <dbReference type="ARBA" id="ARBA00022833"/>
    </source>
</evidence>
<dbReference type="InterPro" id="IPR013083">
    <property type="entry name" value="Znf_RING/FYVE/PHD"/>
</dbReference>
<dbReference type="Pfam" id="PF00628">
    <property type="entry name" value="PHD"/>
    <property type="match status" value="1"/>
</dbReference>
<dbReference type="Pfam" id="PF20231">
    <property type="entry name" value="DUF6589"/>
    <property type="match status" value="1"/>
</dbReference>
<dbReference type="Proteomes" id="UP001186944">
    <property type="component" value="Unassembled WGS sequence"/>
</dbReference>
<evidence type="ECO:0000259" key="5">
    <source>
        <dbReference type="Pfam" id="PF20231"/>
    </source>
</evidence>
<keyword evidence="3" id="KW-0862">Zinc</keyword>
<feature type="domain" description="PHD-type" evidence="4">
    <location>
        <begin position="261"/>
        <end position="307"/>
    </location>
</feature>
<protein>
    <recommendedName>
        <fullName evidence="8">Zinc finger PHD-type domain-containing protein</fullName>
    </recommendedName>
</protein>
<keyword evidence="1" id="KW-0479">Metal-binding</keyword>
<dbReference type="EMBL" id="VSWD01000005">
    <property type="protein sequence ID" value="KAK3102183.1"/>
    <property type="molecule type" value="Genomic_DNA"/>
</dbReference>
<dbReference type="SUPFAM" id="SSF57903">
    <property type="entry name" value="FYVE/PHD zinc finger"/>
    <property type="match status" value="1"/>
</dbReference>
<keyword evidence="2" id="KW-0863">Zinc-finger</keyword>
<comment type="caution">
    <text evidence="6">The sequence shown here is derived from an EMBL/GenBank/DDBJ whole genome shotgun (WGS) entry which is preliminary data.</text>
</comment>
<dbReference type="Gene3D" id="3.30.40.10">
    <property type="entry name" value="Zinc/RING finger domain, C3HC4 (zinc finger)"/>
    <property type="match status" value="1"/>
</dbReference>
<keyword evidence="7" id="KW-1185">Reference proteome</keyword>
<evidence type="ECO:0000256" key="1">
    <source>
        <dbReference type="ARBA" id="ARBA00022723"/>
    </source>
</evidence>
<dbReference type="AlphaFoldDB" id="A0AA89C741"/>
<reference evidence="6" key="1">
    <citation type="submission" date="2019-08" db="EMBL/GenBank/DDBJ databases">
        <title>The improved chromosome-level genome for the pearl oyster Pinctada fucata martensii using PacBio sequencing and Hi-C.</title>
        <authorList>
            <person name="Zheng Z."/>
        </authorList>
    </citation>
    <scope>NUCLEOTIDE SEQUENCE</scope>
    <source>
        <strain evidence="6">ZZ-2019</strain>
        <tissue evidence="6">Adductor muscle</tissue>
    </source>
</reference>
<evidence type="ECO:0008006" key="8">
    <source>
        <dbReference type="Google" id="ProtNLM"/>
    </source>
</evidence>
<feature type="domain" description="DUF6589" evidence="5">
    <location>
        <begin position="62"/>
        <end position="191"/>
    </location>
</feature>
<proteinExistence type="predicted"/>
<feature type="non-terminal residue" evidence="6">
    <location>
        <position position="1"/>
    </location>
</feature>
<accession>A0AA89C741</accession>
<evidence type="ECO:0000313" key="6">
    <source>
        <dbReference type="EMBL" id="KAK3102183.1"/>
    </source>
</evidence>
<gene>
    <name evidence="6" type="ORF">FSP39_009426</name>
</gene>
<evidence type="ECO:0000313" key="7">
    <source>
        <dbReference type="Proteomes" id="UP001186944"/>
    </source>
</evidence>
<dbReference type="InterPro" id="IPR019787">
    <property type="entry name" value="Znf_PHD-finger"/>
</dbReference>
<sequence length="308" mass="35042">KKTFARHSSTQSTNIMHNMVQAYAAKDRVPVMHLADTEPLPEDIKQIPIENYLPDKGDIEILKSEYLIIIQRIVCKNVAVFKEMDSIVCWHIPHDYEQQSKKRSDIVTLGVLDKNESKITDMVDILGHYHQYVPTKDGIPVKTILYGDGLSCERVNDAQNARINAADVWDRLEGIEPAAQEWHKRAIILQAYVTAAACKFLGISSPKQTPDNIEDLHRAFEDVCKHVLILAFHPPETAKTLTAIYEAEDSDSSENENVQYCVCRQSDEDAEMVLCENPLCKRGKWFNLRCLGLSPDQLPDKKWFCSKS</sequence>
<dbReference type="InterPro" id="IPR011011">
    <property type="entry name" value="Znf_FYVE_PHD"/>
</dbReference>
<evidence type="ECO:0000259" key="4">
    <source>
        <dbReference type="Pfam" id="PF00628"/>
    </source>
</evidence>